<dbReference type="OrthoDB" id="9794786at2"/>
<reference evidence="2" key="1">
    <citation type="submission" date="2015-07" db="EMBL/GenBank/DDBJ databases">
        <title>Draft Genome Sequences of Anaerolinea thermolimosa IMO-1, Bellilinea caldifistulae GOMI-1, Leptolinea tardivitalis YMTK-2, Levilinea saccharolytica KIBI-1,Longilinea arvoryzae KOME-1, Previously Described as Members of the Anaerolineaceae (Chloroflexi).</title>
        <authorList>
            <person name="Sekiguchi Y."/>
            <person name="Ohashi A."/>
            <person name="Matsuura N."/>
            <person name="Tourlousse M.D."/>
        </authorList>
    </citation>
    <scope>NUCLEOTIDE SEQUENCE [LARGE SCALE GENOMIC DNA]</scope>
    <source>
        <strain evidence="2">KOME-1</strain>
    </source>
</reference>
<sequence length="134" mass="14755">MANLLDVEGIGEKYAAKLKAAGIANTDALLKVGSTPKGRKELAEKAGISDALILEWINHVDLFRIKGVAEEYADLLEEAGVDTVPELAQRVAKNLFQKIVEVNETKKLVRKLPTEAMVADWIDQAKKLPRVITY</sequence>
<evidence type="ECO:0000313" key="3">
    <source>
        <dbReference type="Proteomes" id="UP000055060"/>
    </source>
</evidence>
<evidence type="ECO:0000259" key="1">
    <source>
        <dbReference type="Pfam" id="PF14229"/>
    </source>
</evidence>
<protein>
    <recommendedName>
        <fullName evidence="1">DUF4332 domain-containing protein</fullName>
    </recommendedName>
</protein>
<gene>
    <name evidence="2" type="ORF">LARV_03661</name>
</gene>
<dbReference type="Pfam" id="PF14229">
    <property type="entry name" value="DUF4332"/>
    <property type="match status" value="1"/>
</dbReference>
<dbReference type="RefSeq" id="WP_075075007.1">
    <property type="nucleotide sequence ID" value="NZ_DF967972.1"/>
</dbReference>
<name>A0A0S7BP23_9CHLR</name>
<dbReference type="STRING" id="360412.LARV_03661"/>
<accession>A0A0S7BP23</accession>
<dbReference type="InterPro" id="IPR025567">
    <property type="entry name" value="DUF4332"/>
</dbReference>
<proteinExistence type="predicted"/>
<evidence type="ECO:0000313" key="2">
    <source>
        <dbReference type="EMBL" id="GAP15867.1"/>
    </source>
</evidence>
<keyword evidence="3" id="KW-1185">Reference proteome</keyword>
<dbReference type="AlphaFoldDB" id="A0A0S7BP23"/>
<feature type="domain" description="DUF4332" evidence="1">
    <location>
        <begin position="8"/>
        <end position="128"/>
    </location>
</feature>
<organism evidence="2">
    <name type="scientific">Longilinea arvoryzae</name>
    <dbReference type="NCBI Taxonomy" id="360412"/>
    <lineage>
        <taxon>Bacteria</taxon>
        <taxon>Bacillati</taxon>
        <taxon>Chloroflexota</taxon>
        <taxon>Anaerolineae</taxon>
        <taxon>Anaerolineales</taxon>
        <taxon>Anaerolineaceae</taxon>
        <taxon>Longilinea</taxon>
    </lineage>
</organism>
<dbReference type="Proteomes" id="UP000055060">
    <property type="component" value="Unassembled WGS sequence"/>
</dbReference>
<dbReference type="Gene3D" id="1.10.150.20">
    <property type="entry name" value="5' to 3' exonuclease, C-terminal subdomain"/>
    <property type="match status" value="1"/>
</dbReference>
<dbReference type="EMBL" id="DF967972">
    <property type="protein sequence ID" value="GAP15867.1"/>
    <property type="molecule type" value="Genomic_DNA"/>
</dbReference>